<evidence type="ECO:0000313" key="2">
    <source>
        <dbReference type="Proteomes" id="UP000193404"/>
    </source>
</evidence>
<dbReference type="RefSeq" id="WP_148691178.1">
    <property type="nucleotide sequence ID" value="NZ_CP020477.1"/>
</dbReference>
<reference evidence="1 2" key="1">
    <citation type="submission" date="2017-03" db="EMBL/GenBank/DDBJ databases">
        <title>Sulfur activation and transportation mechanism of thermophilic Archaea Acidianus manzaensis YN-25.</title>
        <authorList>
            <person name="Ma Y."/>
            <person name="Yang Y."/>
            <person name="Xia J."/>
        </authorList>
    </citation>
    <scope>NUCLEOTIDE SEQUENCE [LARGE SCALE GENOMIC DNA]</scope>
    <source>
        <strain evidence="1 2">YN-25</strain>
    </source>
</reference>
<keyword evidence="2" id="KW-1185">Reference proteome</keyword>
<protein>
    <recommendedName>
        <fullName evidence="3">Urease accessory protein UreE</fullName>
    </recommendedName>
</protein>
<dbReference type="AlphaFoldDB" id="A0A1W6JYR9"/>
<organism evidence="1 2">
    <name type="scientific">Acidianus manzaensis</name>
    <dbReference type="NCBI Taxonomy" id="282676"/>
    <lineage>
        <taxon>Archaea</taxon>
        <taxon>Thermoproteota</taxon>
        <taxon>Thermoprotei</taxon>
        <taxon>Sulfolobales</taxon>
        <taxon>Sulfolobaceae</taxon>
        <taxon>Acidianus</taxon>
    </lineage>
</organism>
<sequence length="130" mass="15209">MINIDVEVDRLCIERGRCKILVNGKYHVVKGVKDGDILEIDGEKIRIVQKEETVLSIRLSNTEEDLVLGYIIGNYHLKIMFDRENKTVYIPVELGLDYWLDKFKQYNPKVEKIKFKPNVELPISVIIDFK</sequence>
<dbReference type="OrthoDB" id="34716at2157"/>
<dbReference type="EMBL" id="CP020477">
    <property type="protein sequence ID" value="ARM75408.1"/>
    <property type="molecule type" value="Genomic_DNA"/>
</dbReference>
<dbReference type="Gene3D" id="3.30.70.790">
    <property type="entry name" value="UreE, C-terminal domain"/>
    <property type="match status" value="1"/>
</dbReference>
<proteinExistence type="predicted"/>
<evidence type="ECO:0008006" key="3">
    <source>
        <dbReference type="Google" id="ProtNLM"/>
    </source>
</evidence>
<accession>A0A1W6JYR9</accession>
<dbReference type="Proteomes" id="UP000193404">
    <property type="component" value="Chromosome"/>
</dbReference>
<dbReference type="SUPFAM" id="SSF69737">
    <property type="entry name" value="Urease metallochaperone UreE, C-terminal domain"/>
    <property type="match status" value="1"/>
</dbReference>
<gene>
    <name evidence="1" type="ORF">B6F84_04770</name>
</gene>
<name>A0A1W6JYR9_9CREN</name>
<dbReference type="GeneID" id="41590208"/>
<evidence type="ECO:0000313" key="1">
    <source>
        <dbReference type="EMBL" id="ARM75408.1"/>
    </source>
</evidence>
<dbReference type="STRING" id="282676.B6F84_04770"/>
<dbReference type="KEGG" id="aman:B6F84_04770"/>